<evidence type="ECO:0000256" key="8">
    <source>
        <dbReference type="ARBA" id="ARBA00023136"/>
    </source>
</evidence>
<gene>
    <name evidence="10" type="ORF">FOMPIDRAFT_1125111</name>
</gene>
<dbReference type="PANTHER" id="PTHR13032">
    <property type="entry name" value="MITOCHONDRIAL IMPORT INNER MEMBRANE TRANSLOCASE SUBUNIT TIM21"/>
    <property type="match status" value="1"/>
</dbReference>
<keyword evidence="9" id="KW-0811">Translocation</keyword>
<dbReference type="Gene3D" id="3.10.450.320">
    <property type="entry name" value="Mitochondrial import inner membrane translocase subunit Tim21"/>
    <property type="match status" value="1"/>
</dbReference>
<keyword evidence="5" id="KW-0809">Transit peptide</keyword>
<comment type="subcellular location">
    <subcellularLocation>
        <location evidence="9">Mitochondrion inner membrane</location>
        <topology evidence="9">Single-pass membrane protein</topology>
    </subcellularLocation>
    <subcellularLocation>
        <location evidence="1">Mitochondrion membrane</location>
        <topology evidence="1">Single-pass membrane protein</topology>
    </subcellularLocation>
</comment>
<feature type="transmembrane region" description="Helical" evidence="9">
    <location>
        <begin position="107"/>
        <end position="125"/>
    </location>
</feature>
<proteinExistence type="inferred from homology"/>
<keyword evidence="4 9" id="KW-0812">Transmembrane</keyword>
<evidence type="ECO:0000256" key="3">
    <source>
        <dbReference type="ARBA" id="ARBA00020726"/>
    </source>
</evidence>
<name>S8E2T6_FOMSC</name>
<dbReference type="STRING" id="743788.S8E2T6"/>
<comment type="subunit">
    <text evidence="9">Component of the TIM23 complex.</text>
</comment>
<dbReference type="Proteomes" id="UP000015241">
    <property type="component" value="Unassembled WGS sequence"/>
</dbReference>
<dbReference type="HOGENOM" id="CLU_048924_0_0_1"/>
<keyword evidence="9" id="KW-0813">Transport</keyword>
<dbReference type="PANTHER" id="PTHR13032:SF6">
    <property type="entry name" value="MITOCHONDRIAL IMPORT INNER MEMBRANE TRANSLOCASE SUBUNIT TIM21"/>
    <property type="match status" value="1"/>
</dbReference>
<evidence type="ECO:0000256" key="7">
    <source>
        <dbReference type="ARBA" id="ARBA00023128"/>
    </source>
</evidence>
<reference evidence="10 11" key="1">
    <citation type="journal article" date="2012" name="Science">
        <title>The Paleozoic origin of enzymatic lignin decomposition reconstructed from 31 fungal genomes.</title>
        <authorList>
            <person name="Floudas D."/>
            <person name="Binder M."/>
            <person name="Riley R."/>
            <person name="Barry K."/>
            <person name="Blanchette R.A."/>
            <person name="Henrissat B."/>
            <person name="Martinez A.T."/>
            <person name="Otillar R."/>
            <person name="Spatafora J.W."/>
            <person name="Yadav J.S."/>
            <person name="Aerts A."/>
            <person name="Benoit I."/>
            <person name="Boyd A."/>
            <person name="Carlson A."/>
            <person name="Copeland A."/>
            <person name="Coutinho P.M."/>
            <person name="de Vries R.P."/>
            <person name="Ferreira P."/>
            <person name="Findley K."/>
            <person name="Foster B."/>
            <person name="Gaskell J."/>
            <person name="Glotzer D."/>
            <person name="Gorecki P."/>
            <person name="Heitman J."/>
            <person name="Hesse C."/>
            <person name="Hori C."/>
            <person name="Igarashi K."/>
            <person name="Jurgens J.A."/>
            <person name="Kallen N."/>
            <person name="Kersten P."/>
            <person name="Kohler A."/>
            <person name="Kuees U."/>
            <person name="Kumar T.K.A."/>
            <person name="Kuo A."/>
            <person name="LaButti K."/>
            <person name="Larrondo L.F."/>
            <person name="Lindquist E."/>
            <person name="Ling A."/>
            <person name="Lombard V."/>
            <person name="Lucas S."/>
            <person name="Lundell T."/>
            <person name="Martin R."/>
            <person name="McLaughlin D.J."/>
            <person name="Morgenstern I."/>
            <person name="Morin E."/>
            <person name="Murat C."/>
            <person name="Nagy L.G."/>
            <person name="Nolan M."/>
            <person name="Ohm R.A."/>
            <person name="Patyshakuliyeva A."/>
            <person name="Rokas A."/>
            <person name="Ruiz-Duenas F.J."/>
            <person name="Sabat G."/>
            <person name="Salamov A."/>
            <person name="Samejima M."/>
            <person name="Schmutz J."/>
            <person name="Slot J.C."/>
            <person name="St John F."/>
            <person name="Stenlid J."/>
            <person name="Sun H."/>
            <person name="Sun S."/>
            <person name="Syed K."/>
            <person name="Tsang A."/>
            <person name="Wiebenga A."/>
            <person name="Young D."/>
            <person name="Pisabarro A."/>
            <person name="Eastwood D.C."/>
            <person name="Martin F."/>
            <person name="Cullen D."/>
            <person name="Grigoriev I.V."/>
            <person name="Hibbett D.S."/>
        </authorList>
    </citation>
    <scope>NUCLEOTIDE SEQUENCE</scope>
    <source>
        <strain evidence="11">FP-58527</strain>
    </source>
</reference>
<keyword evidence="9" id="KW-0653">Protein transport</keyword>
<dbReference type="GO" id="GO:0005744">
    <property type="term" value="C:TIM23 mitochondrial import inner membrane translocase complex"/>
    <property type="evidence" value="ECO:0007669"/>
    <property type="project" value="UniProtKB-UniRule"/>
</dbReference>
<keyword evidence="9" id="KW-0999">Mitochondrion inner membrane</keyword>
<evidence type="ECO:0000313" key="11">
    <source>
        <dbReference type="Proteomes" id="UP000015241"/>
    </source>
</evidence>
<dbReference type="InterPro" id="IPR013261">
    <property type="entry name" value="Tim21"/>
</dbReference>
<dbReference type="InParanoid" id="S8E2T6"/>
<evidence type="ECO:0000256" key="4">
    <source>
        <dbReference type="ARBA" id="ARBA00022692"/>
    </source>
</evidence>
<organism evidence="10 11">
    <name type="scientific">Fomitopsis schrenkii</name>
    <name type="common">Brown rot fungus</name>
    <dbReference type="NCBI Taxonomy" id="2126942"/>
    <lineage>
        <taxon>Eukaryota</taxon>
        <taxon>Fungi</taxon>
        <taxon>Dikarya</taxon>
        <taxon>Basidiomycota</taxon>
        <taxon>Agaricomycotina</taxon>
        <taxon>Agaricomycetes</taxon>
        <taxon>Polyporales</taxon>
        <taxon>Fomitopsis</taxon>
    </lineage>
</organism>
<sequence>MLSTKVERLLTRILSHQAPHHPLRPQSNYLHLTACRSYAARNDRVAASSLLSNALEQDQRQNRGEDYVGPFQLGLIPPTPRGSGNTKKWSELSTAGKVARTTARTTNLAVILVGAGLSAVLIYALTSELFSKNSATVLYGQACDKVKASPSLARHLQGPLAFHNNPPSLLRPRHRNHHVSSQVVVDSTGREHMLLHFFVQARPLGSADEDASYLDRASAWATRAASSISDMTMDEFVEKTKTRAQAALDTTKELFRFLSGDPLPRPHTEQSVKEEVKQGKEEKGWTKGFTGLFSGLRGTNTSSTESKEASDGSMCSEGEVHADLVLDDDGYYKFRYLFVDVPSSRGWGSKRIFIERANGVRDNEPIMAWSS</sequence>
<evidence type="ECO:0000256" key="6">
    <source>
        <dbReference type="ARBA" id="ARBA00022989"/>
    </source>
</evidence>
<comment type="function">
    <text evidence="9">Essential component of the TIM23 complex, a complex that mediates the translocation of transit peptide-containing proteins across the mitochondrial inner membrane.</text>
</comment>
<keyword evidence="11" id="KW-1185">Reference proteome</keyword>
<evidence type="ECO:0000313" key="10">
    <source>
        <dbReference type="EMBL" id="EPS99102.1"/>
    </source>
</evidence>
<keyword evidence="8 9" id="KW-0472">Membrane</keyword>
<dbReference type="EMBL" id="KE504159">
    <property type="protein sequence ID" value="EPS99102.1"/>
    <property type="molecule type" value="Genomic_DNA"/>
</dbReference>
<evidence type="ECO:0000256" key="9">
    <source>
        <dbReference type="RuleBase" id="RU367142"/>
    </source>
</evidence>
<dbReference type="InterPro" id="IPR038552">
    <property type="entry name" value="Tim21_IMS_sf"/>
</dbReference>
<evidence type="ECO:0000256" key="2">
    <source>
        <dbReference type="ARBA" id="ARBA00010867"/>
    </source>
</evidence>
<keyword evidence="6 9" id="KW-1133">Transmembrane helix</keyword>
<keyword evidence="7 9" id="KW-0496">Mitochondrion</keyword>
<dbReference type="AlphaFoldDB" id="S8E2T6"/>
<accession>S8E2T6</accession>
<dbReference type="eggNOG" id="ENOG502S7ZJ">
    <property type="taxonomic scope" value="Eukaryota"/>
</dbReference>
<dbReference type="Pfam" id="PF08294">
    <property type="entry name" value="TIM21"/>
    <property type="match status" value="1"/>
</dbReference>
<evidence type="ECO:0000256" key="1">
    <source>
        <dbReference type="ARBA" id="ARBA00004304"/>
    </source>
</evidence>
<comment type="similarity">
    <text evidence="2 9">Belongs to the TIM21 family.</text>
</comment>
<evidence type="ECO:0000256" key="5">
    <source>
        <dbReference type="ARBA" id="ARBA00022946"/>
    </source>
</evidence>
<dbReference type="OrthoDB" id="436405at2759"/>
<protein>
    <recommendedName>
        <fullName evidence="3 9">Mitochondrial import inner membrane translocase subunit Tim21</fullName>
    </recommendedName>
</protein>
<dbReference type="GO" id="GO:0030150">
    <property type="term" value="P:protein import into mitochondrial matrix"/>
    <property type="evidence" value="ECO:0007669"/>
    <property type="project" value="UniProtKB-UniRule"/>
</dbReference>